<dbReference type="NCBIfam" id="NF004066">
    <property type="entry name" value="PRK05580.1-3"/>
    <property type="match status" value="1"/>
</dbReference>
<dbReference type="InterPro" id="IPR001650">
    <property type="entry name" value="Helicase_C-like"/>
</dbReference>
<proteinExistence type="inferred from homology"/>
<feature type="binding site" evidence="12">
    <location>
        <position position="553"/>
    </location>
    <ligand>
        <name>Zn(2+)</name>
        <dbReference type="ChEBI" id="CHEBI:29105"/>
        <label>2</label>
    </ligand>
</feature>
<dbReference type="GO" id="GO:0006310">
    <property type="term" value="P:DNA recombination"/>
    <property type="evidence" value="ECO:0007669"/>
    <property type="project" value="InterPro"/>
</dbReference>
<dbReference type="GO" id="GO:1990077">
    <property type="term" value="C:primosome complex"/>
    <property type="evidence" value="ECO:0007669"/>
    <property type="project" value="UniProtKB-UniRule"/>
</dbReference>
<comment type="cofactor">
    <cofactor evidence="12">
        <name>Zn(2+)</name>
        <dbReference type="ChEBI" id="CHEBI:29105"/>
    </cofactor>
    <text evidence="12">Binds 2 zinc ions per subunit.</text>
</comment>
<sequence length="837" mass="94934">MYAKVIVDVPAKQTNRAFDYEVPVALRKWVEVGSRVGVPFGPRVLQGFVVELQEETQVDVKRIKPIQSVLDLVPPLTEELVGLARWVSSMYLCHEVTALQAMLPAALKAKYERAIQIGDESIEQALLDLPDLQEIVSFVRLKGTISMEVLMERFSNDGLLIKQLLTNGILTEVQMVKDRMATKKALTVFPPEGASGLEEALAELPARANKQQDVLRYLIEHPHAIRLTELMDVVQVGASTVKSLADRGWIDLREVEVMRDPYAGRSFARTKPLELTEEQSSVFTEIRNAVDERRHEVFLLHGVTGSGKTEVYLQSIQQCLDQDREAIVLVPEISLTPQMVERFKGRFGDLVAVLHSRLSNGERYDEWRKITRKQVKVVIGARSAIFAPFTKIGLIIIDEEHESSYKQEESPKYHTRDVAVQRAKQQGAVVVLGSATPSLESMQKTMRRRDGQKPLFQLLTMRERVAGRPLPAVEIVDMREELKNGNRSMFSKVLYKAIEDRLHKKEQTVLLLNRRGYATFVMCRTCGFVSTCPHCDISLTYHQSSRMLRCHYCGYAEREVTQCPSCTSEHIRHFGTGTQRVEEELGKLFPGIRVIRMDVDTTTEKGSHEKWLTMFREKKADVLLGTQMVAKGLDFPDVTLVGVIAADTVLNLPDFRSAERTFQLLTQVAGRAGRHEKLGEVFVQTYTPEHYSVQFASRHDYVAFARHELDIRANLGYPPYQRLILITFSHEQVPLLVRAAEAFVTRLKELAQEQTQKQGDLFADVSSSVEPFSMDVLGPVASPVSRIKDRYRFQCVVKYRGEALASELVGRTAQWFEERSAKEKLLISVDVDPQYLM</sequence>
<dbReference type="AlphaFoldDB" id="A0A6G3ZTS1"/>
<accession>A0A6G3ZTS1</accession>
<feature type="binding site" evidence="12">
    <location>
        <position position="526"/>
    </location>
    <ligand>
        <name>Zn(2+)</name>
        <dbReference type="ChEBI" id="CHEBI:29105"/>
        <label>1</label>
    </ligand>
</feature>
<feature type="binding site" evidence="12">
    <location>
        <position position="563"/>
    </location>
    <ligand>
        <name>Zn(2+)</name>
        <dbReference type="ChEBI" id="CHEBI:29105"/>
        <label>1</label>
    </ligand>
</feature>
<keyword evidence="7 12" id="KW-0862">Zinc</keyword>
<protein>
    <recommendedName>
        <fullName evidence="12">Replication restart protein PriA</fullName>
    </recommendedName>
    <alternativeName>
        <fullName evidence="12">ATP-dependent DNA helicase PriA</fullName>
        <ecNumber evidence="12">5.6.2.4</ecNumber>
    </alternativeName>
    <alternativeName>
        <fullName evidence="12">DNA 3'-5' helicase PriA</fullName>
    </alternativeName>
</protein>
<dbReference type="GO" id="GO:0006269">
    <property type="term" value="P:DNA replication, synthesis of primer"/>
    <property type="evidence" value="ECO:0007669"/>
    <property type="project" value="UniProtKB-KW"/>
</dbReference>
<evidence type="ECO:0000256" key="11">
    <source>
        <dbReference type="ARBA" id="ARBA00048988"/>
    </source>
</evidence>
<feature type="binding site" evidence="12">
    <location>
        <position position="532"/>
    </location>
    <ligand>
        <name>Zn(2+)</name>
        <dbReference type="ChEBI" id="CHEBI:29105"/>
        <label>2</label>
    </ligand>
</feature>
<dbReference type="InterPro" id="IPR040498">
    <property type="entry name" value="PriA_CRR"/>
</dbReference>
<dbReference type="GO" id="GO:0005524">
    <property type="term" value="F:ATP binding"/>
    <property type="evidence" value="ECO:0007669"/>
    <property type="project" value="UniProtKB-UniRule"/>
</dbReference>
<dbReference type="GO" id="GO:0016787">
    <property type="term" value="F:hydrolase activity"/>
    <property type="evidence" value="ECO:0007669"/>
    <property type="project" value="UniProtKB-KW"/>
</dbReference>
<dbReference type="GO" id="GO:0003677">
    <property type="term" value="F:DNA binding"/>
    <property type="evidence" value="ECO:0007669"/>
    <property type="project" value="UniProtKB-UniRule"/>
</dbReference>
<dbReference type="InterPro" id="IPR041236">
    <property type="entry name" value="PriA_C"/>
</dbReference>
<keyword evidence="6 12" id="KW-0347">Helicase</keyword>
<evidence type="ECO:0000256" key="4">
    <source>
        <dbReference type="ARBA" id="ARBA00022741"/>
    </source>
</evidence>
<dbReference type="Gene3D" id="3.40.50.300">
    <property type="entry name" value="P-loop containing nucleotide triphosphate hydrolases"/>
    <property type="match status" value="2"/>
</dbReference>
<comment type="caution">
    <text evidence="15">The sequence shown here is derived from an EMBL/GenBank/DDBJ whole genome shotgun (WGS) entry which is preliminary data.</text>
</comment>
<feature type="binding site" evidence="12">
    <location>
        <position position="550"/>
    </location>
    <ligand>
        <name>Zn(2+)</name>
        <dbReference type="ChEBI" id="CHEBI:29105"/>
        <label>2</label>
    </ligand>
</feature>
<dbReference type="InterPro" id="IPR041222">
    <property type="entry name" value="PriA_3primeBD"/>
</dbReference>
<evidence type="ECO:0000259" key="14">
    <source>
        <dbReference type="PROSITE" id="PS51194"/>
    </source>
</evidence>
<dbReference type="CDD" id="cd18804">
    <property type="entry name" value="SF2_C_priA"/>
    <property type="match status" value="1"/>
</dbReference>
<dbReference type="GO" id="GO:0006302">
    <property type="term" value="P:double-strand break repair"/>
    <property type="evidence" value="ECO:0007669"/>
    <property type="project" value="InterPro"/>
</dbReference>
<dbReference type="PANTHER" id="PTHR30580">
    <property type="entry name" value="PRIMOSOMAL PROTEIN N"/>
    <property type="match status" value="1"/>
</dbReference>
<dbReference type="SMART" id="SM00487">
    <property type="entry name" value="DEXDc"/>
    <property type="match status" value="1"/>
</dbReference>
<dbReference type="HAMAP" id="MF_00983">
    <property type="entry name" value="PriA"/>
    <property type="match status" value="1"/>
</dbReference>
<dbReference type="PROSITE" id="PS51194">
    <property type="entry name" value="HELICASE_CTER"/>
    <property type="match status" value="1"/>
</dbReference>
<evidence type="ECO:0000256" key="7">
    <source>
        <dbReference type="ARBA" id="ARBA00022833"/>
    </source>
</evidence>
<dbReference type="GO" id="GO:0006270">
    <property type="term" value="P:DNA replication initiation"/>
    <property type="evidence" value="ECO:0007669"/>
    <property type="project" value="TreeGrafter"/>
</dbReference>
<comment type="similarity">
    <text evidence="12">Belongs to the helicase family. PriA subfamily.</text>
</comment>
<keyword evidence="10 12" id="KW-0413">Isomerase</keyword>
<feature type="domain" description="Helicase ATP-binding" evidence="13">
    <location>
        <begin position="289"/>
        <end position="455"/>
    </location>
</feature>
<dbReference type="InterPro" id="IPR011545">
    <property type="entry name" value="DEAD/DEAH_box_helicase_dom"/>
</dbReference>
<dbReference type="GO" id="GO:0008270">
    <property type="term" value="F:zinc ion binding"/>
    <property type="evidence" value="ECO:0007669"/>
    <property type="project" value="UniProtKB-UniRule"/>
</dbReference>
<organism evidence="15">
    <name type="scientific">Paenibacillus sp. SYP-B3998</name>
    <dbReference type="NCBI Taxonomy" id="2678564"/>
    <lineage>
        <taxon>Bacteria</taxon>
        <taxon>Bacillati</taxon>
        <taxon>Bacillota</taxon>
        <taxon>Bacilli</taxon>
        <taxon>Bacillales</taxon>
        <taxon>Paenibacillaceae</taxon>
        <taxon>Paenibacillus</taxon>
    </lineage>
</organism>
<dbReference type="InterPro" id="IPR042115">
    <property type="entry name" value="PriA_3primeBD_sf"/>
</dbReference>
<evidence type="ECO:0000259" key="13">
    <source>
        <dbReference type="PROSITE" id="PS51192"/>
    </source>
</evidence>
<keyword evidence="8 12" id="KW-0067">ATP-binding</keyword>
<keyword evidence="2 12" id="KW-0235">DNA replication</keyword>
<keyword evidence="9 12" id="KW-0238">DNA-binding</keyword>
<evidence type="ECO:0000313" key="15">
    <source>
        <dbReference type="EMBL" id="NEW05460.1"/>
    </source>
</evidence>
<feature type="binding site" evidence="12">
    <location>
        <position position="535"/>
    </location>
    <ligand>
        <name>Zn(2+)</name>
        <dbReference type="ChEBI" id="CHEBI:29105"/>
        <label>2</label>
    </ligand>
</feature>
<evidence type="ECO:0000256" key="12">
    <source>
        <dbReference type="HAMAP-Rule" id="MF_00983"/>
    </source>
</evidence>
<evidence type="ECO:0000256" key="6">
    <source>
        <dbReference type="ARBA" id="ARBA00022806"/>
    </source>
</evidence>
<dbReference type="GO" id="GO:0043138">
    <property type="term" value="F:3'-5' DNA helicase activity"/>
    <property type="evidence" value="ECO:0007669"/>
    <property type="project" value="UniProtKB-EC"/>
</dbReference>
<dbReference type="Pfam" id="PF17764">
    <property type="entry name" value="PriA_3primeBD"/>
    <property type="match status" value="1"/>
</dbReference>
<dbReference type="Pfam" id="PF18319">
    <property type="entry name" value="Zn_ribbon_PriA"/>
    <property type="match status" value="1"/>
</dbReference>
<feature type="domain" description="Helicase C-terminal" evidence="14">
    <location>
        <begin position="504"/>
        <end position="726"/>
    </location>
</feature>
<keyword evidence="5 12" id="KW-0378">Hydrolase</keyword>
<dbReference type="SUPFAM" id="SSF52540">
    <property type="entry name" value="P-loop containing nucleoside triphosphate hydrolases"/>
    <property type="match status" value="2"/>
</dbReference>
<evidence type="ECO:0000256" key="8">
    <source>
        <dbReference type="ARBA" id="ARBA00022840"/>
    </source>
</evidence>
<dbReference type="EC" id="5.6.2.4" evidence="12"/>
<evidence type="ECO:0000256" key="2">
    <source>
        <dbReference type="ARBA" id="ARBA00022705"/>
    </source>
</evidence>
<feature type="binding site" evidence="12">
    <location>
        <position position="523"/>
    </location>
    <ligand>
        <name>Zn(2+)</name>
        <dbReference type="ChEBI" id="CHEBI:29105"/>
        <label>1</label>
    </ligand>
</feature>
<dbReference type="InterPro" id="IPR014001">
    <property type="entry name" value="Helicase_ATP-bd"/>
</dbReference>
<evidence type="ECO:0000256" key="3">
    <source>
        <dbReference type="ARBA" id="ARBA00022723"/>
    </source>
</evidence>
<dbReference type="FunFam" id="3.40.50.300:FF:000489">
    <property type="entry name" value="Primosome assembly protein PriA"/>
    <property type="match status" value="1"/>
</dbReference>
<evidence type="ECO:0000256" key="5">
    <source>
        <dbReference type="ARBA" id="ARBA00022801"/>
    </source>
</evidence>
<dbReference type="PROSITE" id="PS51192">
    <property type="entry name" value="HELICASE_ATP_BIND_1"/>
    <property type="match status" value="1"/>
</dbReference>
<keyword evidence="3 12" id="KW-0479">Metal-binding</keyword>
<dbReference type="NCBIfam" id="TIGR00595">
    <property type="entry name" value="priA"/>
    <property type="match status" value="1"/>
</dbReference>
<evidence type="ECO:0000256" key="9">
    <source>
        <dbReference type="ARBA" id="ARBA00023125"/>
    </source>
</evidence>
<dbReference type="Pfam" id="PF00270">
    <property type="entry name" value="DEAD"/>
    <property type="match status" value="1"/>
</dbReference>
<dbReference type="RefSeq" id="WP_163942237.1">
    <property type="nucleotide sequence ID" value="NZ_JAAIKC010000001.1"/>
</dbReference>
<dbReference type="PANTHER" id="PTHR30580:SF0">
    <property type="entry name" value="PRIMOSOMAL PROTEIN N"/>
    <property type="match status" value="1"/>
</dbReference>
<evidence type="ECO:0000256" key="10">
    <source>
        <dbReference type="ARBA" id="ARBA00023235"/>
    </source>
</evidence>
<dbReference type="Gene3D" id="3.40.1440.60">
    <property type="entry name" value="PriA, 3(prime) DNA-binding domain"/>
    <property type="match status" value="1"/>
</dbReference>
<comment type="function">
    <text evidence="12">Initiates the restart of stalled replication forks, which reloads the replicative helicase on sites other than the origin of replication. Recognizes and binds to abandoned replication forks and remodels them to uncover a helicase loading site. Promotes assembly of the primosome at these replication forks.</text>
</comment>
<evidence type="ECO:0000256" key="1">
    <source>
        <dbReference type="ARBA" id="ARBA00022515"/>
    </source>
</evidence>
<keyword evidence="4 12" id="KW-0547">Nucleotide-binding</keyword>
<keyword evidence="1 12" id="KW-0639">Primosome</keyword>
<dbReference type="InterPro" id="IPR027417">
    <property type="entry name" value="P-loop_NTPase"/>
</dbReference>
<gene>
    <name evidence="12 15" type="primary">priA</name>
    <name evidence="15" type="ORF">GK047_05435</name>
</gene>
<reference evidence="15" key="1">
    <citation type="submission" date="2020-02" db="EMBL/GenBank/DDBJ databases">
        <authorList>
            <person name="Shen X.-R."/>
            <person name="Zhang Y.-X."/>
        </authorList>
    </citation>
    <scope>NUCLEOTIDE SEQUENCE</scope>
    <source>
        <strain evidence="15">SYP-B3998</strain>
    </source>
</reference>
<dbReference type="InterPro" id="IPR005259">
    <property type="entry name" value="PriA"/>
</dbReference>
<comment type="catalytic activity">
    <reaction evidence="11 12">
        <text>ATP + H2O = ADP + phosphate + H(+)</text>
        <dbReference type="Rhea" id="RHEA:13065"/>
        <dbReference type="ChEBI" id="CHEBI:15377"/>
        <dbReference type="ChEBI" id="CHEBI:15378"/>
        <dbReference type="ChEBI" id="CHEBI:30616"/>
        <dbReference type="ChEBI" id="CHEBI:43474"/>
        <dbReference type="ChEBI" id="CHEBI:456216"/>
        <dbReference type="EC" id="5.6.2.4"/>
    </reaction>
</comment>
<name>A0A6G3ZTS1_9BACL</name>
<feature type="binding site" evidence="12">
    <location>
        <position position="566"/>
    </location>
    <ligand>
        <name>Zn(2+)</name>
        <dbReference type="ChEBI" id="CHEBI:29105"/>
        <label>1</label>
    </ligand>
</feature>
<comment type="subunit">
    <text evidence="12">Component of the replication restart primosome.</text>
</comment>
<dbReference type="SMART" id="SM00490">
    <property type="entry name" value="HELICc"/>
    <property type="match status" value="1"/>
</dbReference>
<dbReference type="EMBL" id="JAAIKC010000001">
    <property type="protein sequence ID" value="NEW05460.1"/>
    <property type="molecule type" value="Genomic_DNA"/>
</dbReference>
<dbReference type="FunFam" id="3.40.1440.60:FF:000001">
    <property type="entry name" value="Primosomal protein N"/>
    <property type="match status" value="1"/>
</dbReference>
<comment type="catalytic activity">
    <reaction evidence="12">
        <text>Couples ATP hydrolysis with the unwinding of duplex DNA by translocating in the 3'-5' direction.</text>
        <dbReference type="EC" id="5.6.2.4"/>
    </reaction>
</comment>
<dbReference type="Pfam" id="PF18074">
    <property type="entry name" value="PriA_C"/>
    <property type="match status" value="1"/>
</dbReference>
<dbReference type="CDD" id="cd17929">
    <property type="entry name" value="DEXHc_priA"/>
    <property type="match status" value="1"/>
</dbReference>
<dbReference type="Pfam" id="PF00271">
    <property type="entry name" value="Helicase_C"/>
    <property type="match status" value="1"/>
</dbReference>